<keyword evidence="3" id="KW-1185">Reference proteome</keyword>
<dbReference type="OrthoDB" id="5591786at2759"/>
<evidence type="ECO:0000313" key="2">
    <source>
        <dbReference type="EMBL" id="USP80445.1"/>
    </source>
</evidence>
<evidence type="ECO:0000313" key="3">
    <source>
        <dbReference type="Proteomes" id="UP001056012"/>
    </source>
</evidence>
<dbReference type="VEuPathDB" id="FungiDB:yc1106_07719"/>
<dbReference type="InterPro" id="IPR014839">
    <property type="entry name" value="Crt10"/>
</dbReference>
<dbReference type="InterPro" id="IPR036322">
    <property type="entry name" value="WD40_repeat_dom_sf"/>
</dbReference>
<name>A0A9Q8ZDX6_CURCL</name>
<dbReference type="AlphaFoldDB" id="A0A9Q8ZDX6"/>
<feature type="compositionally biased region" description="Acidic residues" evidence="1">
    <location>
        <begin position="354"/>
        <end position="371"/>
    </location>
</feature>
<proteinExistence type="predicted"/>
<dbReference type="Proteomes" id="UP001056012">
    <property type="component" value="Chromosome 6"/>
</dbReference>
<dbReference type="SUPFAM" id="SSF50978">
    <property type="entry name" value="WD40 repeat-like"/>
    <property type="match status" value="1"/>
</dbReference>
<organism evidence="2 3">
    <name type="scientific">Curvularia clavata</name>
    <dbReference type="NCBI Taxonomy" id="95742"/>
    <lineage>
        <taxon>Eukaryota</taxon>
        <taxon>Fungi</taxon>
        <taxon>Dikarya</taxon>
        <taxon>Ascomycota</taxon>
        <taxon>Pezizomycotina</taxon>
        <taxon>Dothideomycetes</taxon>
        <taxon>Pleosporomycetidae</taxon>
        <taxon>Pleosporales</taxon>
        <taxon>Pleosporineae</taxon>
        <taxon>Pleosporaceae</taxon>
        <taxon>Curvularia</taxon>
    </lineage>
</organism>
<protein>
    <submittedName>
        <fullName evidence="2">Uncharacterized protein</fullName>
    </submittedName>
</protein>
<gene>
    <name evidence="2" type="ORF">yc1106_07719</name>
</gene>
<feature type="compositionally biased region" description="Polar residues" evidence="1">
    <location>
        <begin position="372"/>
        <end position="388"/>
    </location>
</feature>
<sequence length="607" mass="68382">MKKHIACIPTSKQNAEQRFSYHTQPPRLSSWRCDLTALSRRYNLYFLASTTSIHVYEPEFPGQTLTADPVLTLHPPDTGVRGFGIDPLEPHSVNRILVEYLGNEEVLLVACDDGDVIGYRTVTIHRALQRRNNPNEPASEDDVHVFLHRNVGASAWGLAVHRDARIIAISANTHKITIIAYALAEHTQAADMSTNNTHESFKSTPQSPFCRRNENIFQLYTTNNLPSLSFYHSSGRWLLSSCIDGQTILWDLHLKQKAVTYQFGWCTSAKDISITPWYGINGFTCTCLSASSVLHGAWGTIPLDARSAHYLSSAEEKALEPEDVPDCFLDVTAQKKWFTAETHNPSMSNFVLGESDDELSDVDDDGAESLEEQTQAEQPSDYTQEGSAQYQPYQDSLWRANKVLGTVASAGKPYCAIERSSRDPGDKELEDPFVILTKEDIFLVQSPFRASKHTVSMRRPLHLGEWVPSLAPQDRHCFFSQIPELGVFIIGSPIGRAAVFSLYWTKDQGNPRRRYSFKLEYLLPFKAEKENEIADVPTERLVGVAVSPIQGMFDKPEETAGIIDPEQGVDQPRRWRVLMYYMNHTILSFELSKPRESQSPNPEELVV</sequence>
<accession>A0A9Q8ZDX6</accession>
<reference evidence="2" key="1">
    <citation type="submission" date="2021-12" db="EMBL/GenBank/DDBJ databases">
        <title>Curvularia clavata genome.</title>
        <authorList>
            <person name="Cao Y."/>
        </authorList>
    </citation>
    <scope>NUCLEOTIDE SEQUENCE</scope>
    <source>
        <strain evidence="2">Yc1106</strain>
    </source>
</reference>
<evidence type="ECO:0000256" key="1">
    <source>
        <dbReference type="SAM" id="MobiDB-lite"/>
    </source>
</evidence>
<dbReference type="Pfam" id="PF08728">
    <property type="entry name" value="CRT10"/>
    <property type="match status" value="1"/>
</dbReference>
<dbReference type="EMBL" id="CP089279">
    <property type="protein sequence ID" value="USP80445.1"/>
    <property type="molecule type" value="Genomic_DNA"/>
</dbReference>
<feature type="region of interest" description="Disordered" evidence="1">
    <location>
        <begin position="348"/>
        <end position="388"/>
    </location>
</feature>